<dbReference type="AlphaFoldDB" id="A0A4T0THR3"/>
<accession>A0A4T0THR3</accession>
<dbReference type="GO" id="GO:0005634">
    <property type="term" value="C:nucleus"/>
    <property type="evidence" value="ECO:0007669"/>
    <property type="project" value="TreeGrafter"/>
</dbReference>
<dbReference type="PANTHER" id="PTHR14614">
    <property type="entry name" value="HEPATOCELLULAR CARCINOMA-ASSOCIATED ANTIGEN"/>
    <property type="match status" value="1"/>
</dbReference>
<evidence type="ECO:0000313" key="1">
    <source>
        <dbReference type="EMBL" id="TIC63827.1"/>
    </source>
</evidence>
<dbReference type="SUPFAM" id="SSF53335">
    <property type="entry name" value="S-adenosyl-L-methionine-dependent methyltransferases"/>
    <property type="match status" value="1"/>
</dbReference>
<dbReference type="Pfam" id="PF10294">
    <property type="entry name" value="Methyltransf_16"/>
    <property type="match status" value="1"/>
</dbReference>
<sequence>MLYYLSFLRLPNKSVNLSHKLIFSVQITNDLRTEYYDNQTGLTIDAALLIQNRPSKPIKLPGILTYKSNKDSYKLIEIEGLSSMGIRPGDKVSLLVWARGSSTRPLLSDLKAHSPDCKTPIPVTSLPITMATNVPHSDKHSRIQRSFMFEKSLIHILEDTSYDLDKVGANCWRWQLVNMFQKLWDSGLAMSAILTEKISSEKYNFFGGSSKPLRIMELGTGTGILSITLAALLEKTPHKHTIVATDLAPALPLLKQNVDRNSRLFNKNDVFVRELAWGSQSPLEKEHFDVIIAADVAYNTSSFPMLLSTLDTLFQVNSSAKFILGYKYRDYGEADFWELLKNINLNARLIESTMGEQGSATEIWEFTKE</sequence>
<dbReference type="InterPro" id="IPR029063">
    <property type="entry name" value="SAM-dependent_MTases_sf"/>
</dbReference>
<evidence type="ECO:0008006" key="3">
    <source>
        <dbReference type="Google" id="ProtNLM"/>
    </source>
</evidence>
<protein>
    <recommendedName>
        <fullName evidence="3">Methyltransferase-domain-containing protein</fullName>
    </recommendedName>
</protein>
<dbReference type="Gene3D" id="3.40.50.150">
    <property type="entry name" value="Vaccinia Virus protein VP39"/>
    <property type="match status" value="1"/>
</dbReference>
<name>A0A4T0THR3_9BASI</name>
<dbReference type="EMBL" id="SPRX01000041">
    <property type="protein sequence ID" value="TIC63827.1"/>
    <property type="molecule type" value="Genomic_DNA"/>
</dbReference>
<dbReference type="Proteomes" id="UP000310708">
    <property type="component" value="Unassembled WGS sequence"/>
</dbReference>
<dbReference type="CDD" id="cd02440">
    <property type="entry name" value="AdoMet_MTases"/>
    <property type="match status" value="1"/>
</dbReference>
<dbReference type="InterPro" id="IPR019410">
    <property type="entry name" value="Methyltransf_16"/>
</dbReference>
<dbReference type="GO" id="GO:0005737">
    <property type="term" value="C:cytoplasm"/>
    <property type="evidence" value="ECO:0007669"/>
    <property type="project" value="TreeGrafter"/>
</dbReference>
<organism evidence="1 2">
    <name type="scientific">Wallemia mellicola</name>
    <dbReference type="NCBI Taxonomy" id="1708541"/>
    <lineage>
        <taxon>Eukaryota</taxon>
        <taxon>Fungi</taxon>
        <taxon>Dikarya</taxon>
        <taxon>Basidiomycota</taxon>
        <taxon>Wallemiomycotina</taxon>
        <taxon>Wallemiomycetes</taxon>
        <taxon>Wallemiales</taxon>
        <taxon>Wallemiaceae</taxon>
        <taxon>Wallemia</taxon>
    </lineage>
</organism>
<evidence type="ECO:0000313" key="2">
    <source>
        <dbReference type="Proteomes" id="UP000310708"/>
    </source>
</evidence>
<dbReference type="PANTHER" id="PTHR14614:SF162">
    <property type="entry name" value="EXPRESSED PROTEIN"/>
    <property type="match status" value="1"/>
</dbReference>
<comment type="caution">
    <text evidence="1">The sequence shown here is derived from an EMBL/GenBank/DDBJ whole genome shotgun (WGS) entry which is preliminary data.</text>
</comment>
<reference evidence="1 2" key="1">
    <citation type="submission" date="2019-03" db="EMBL/GenBank/DDBJ databases">
        <title>Sequencing 25 genomes of Wallemia mellicola.</title>
        <authorList>
            <person name="Gostincar C."/>
        </authorList>
    </citation>
    <scope>NUCLEOTIDE SEQUENCE [LARGE SCALE GENOMIC DNA]</scope>
    <source>
        <strain evidence="1 2">EXF-757</strain>
    </source>
</reference>
<dbReference type="GO" id="GO:0008757">
    <property type="term" value="F:S-adenosylmethionine-dependent methyltransferase activity"/>
    <property type="evidence" value="ECO:0007669"/>
    <property type="project" value="UniProtKB-ARBA"/>
</dbReference>
<gene>
    <name evidence="1" type="ORF">E3Q01_03122</name>
</gene>
<proteinExistence type="predicted"/>